<feature type="domain" description="AAA+ ATPase" evidence="4">
    <location>
        <begin position="1"/>
        <end position="166"/>
    </location>
</feature>
<evidence type="ECO:0000313" key="5">
    <source>
        <dbReference type="EMBL" id="GAF74512.1"/>
    </source>
</evidence>
<reference evidence="5" key="1">
    <citation type="journal article" date="2014" name="Front. Microbiol.">
        <title>High frequency of phylogenetically diverse reductive dehalogenase-homologous genes in deep subseafloor sedimentary metagenomes.</title>
        <authorList>
            <person name="Kawai M."/>
            <person name="Futagami T."/>
            <person name="Toyoda A."/>
            <person name="Takaki Y."/>
            <person name="Nishi S."/>
            <person name="Hori S."/>
            <person name="Arai W."/>
            <person name="Tsubouchi T."/>
            <person name="Morono Y."/>
            <person name="Uchiyama I."/>
            <person name="Ito T."/>
            <person name="Fujiyama A."/>
            <person name="Inagaki F."/>
            <person name="Takami H."/>
        </authorList>
    </citation>
    <scope>NUCLEOTIDE SEQUENCE</scope>
    <source>
        <strain evidence="5">Expedition CK06-06</strain>
    </source>
</reference>
<dbReference type="EMBL" id="BARS01000258">
    <property type="protein sequence ID" value="GAF74512.1"/>
    <property type="molecule type" value="Genomic_DNA"/>
</dbReference>
<dbReference type="GO" id="GO:0017111">
    <property type="term" value="F:ribonucleoside triphosphate phosphatase activity"/>
    <property type="evidence" value="ECO:0007669"/>
    <property type="project" value="InterPro"/>
</dbReference>
<dbReference type="HAMAP" id="MF_00796">
    <property type="entry name" value="NTPase_1"/>
    <property type="match status" value="1"/>
</dbReference>
<dbReference type="PANTHER" id="PTHR43146:SF1">
    <property type="entry name" value="CANCER-RELATED NUCLEOSIDE-TRIPHOSPHATASE"/>
    <property type="match status" value="1"/>
</dbReference>
<dbReference type="CDD" id="cd19482">
    <property type="entry name" value="RecA-like_Thep1"/>
    <property type="match status" value="1"/>
</dbReference>
<keyword evidence="2" id="KW-0378">Hydrolase</keyword>
<gene>
    <name evidence="5" type="ORF">S01H1_00689</name>
</gene>
<accession>X0SF65</accession>
<dbReference type="Gene3D" id="3.40.50.300">
    <property type="entry name" value="P-loop containing nucleotide triphosphate hydrolases"/>
    <property type="match status" value="1"/>
</dbReference>
<name>X0SF65_9ZZZZ</name>
<evidence type="ECO:0000256" key="2">
    <source>
        <dbReference type="ARBA" id="ARBA00022801"/>
    </source>
</evidence>
<evidence type="ECO:0000256" key="1">
    <source>
        <dbReference type="ARBA" id="ARBA00022741"/>
    </source>
</evidence>
<dbReference type="InterPro" id="IPR003593">
    <property type="entry name" value="AAA+_ATPase"/>
</dbReference>
<keyword evidence="3" id="KW-0067">ATP-binding</keyword>
<proteinExistence type="inferred from homology"/>
<evidence type="ECO:0000256" key="3">
    <source>
        <dbReference type="ARBA" id="ARBA00022840"/>
    </source>
</evidence>
<dbReference type="PANTHER" id="PTHR43146">
    <property type="entry name" value="CANCER-RELATED NUCLEOSIDE-TRIPHOSPHATASE"/>
    <property type="match status" value="1"/>
</dbReference>
<dbReference type="SMART" id="SM00382">
    <property type="entry name" value="AAA"/>
    <property type="match status" value="1"/>
</dbReference>
<sequence length="176" mass="19459">MRIACLLTGGPGVGKTTIIKQALDRTHIKAGGFFTEEIRESGVRQGFRLVTLDGESAILAHTGIKSPYRVGKYGVDVEGLDRVGVAALREATRECDVVVIDEIGKMELFSPDFREAVLESLNSDKRVLGTIMLSSHPWANQIRQNPNVVIITVTRTNHREVLEQVLQWMDSTINDS</sequence>
<dbReference type="InterPro" id="IPR004948">
    <property type="entry name" value="Nuc-triphosphatase_THEP1"/>
</dbReference>
<dbReference type="GO" id="GO:0005524">
    <property type="term" value="F:ATP binding"/>
    <property type="evidence" value="ECO:0007669"/>
    <property type="project" value="UniProtKB-KW"/>
</dbReference>
<dbReference type="AlphaFoldDB" id="X0SF65"/>
<evidence type="ECO:0000259" key="4">
    <source>
        <dbReference type="SMART" id="SM00382"/>
    </source>
</evidence>
<organism evidence="5">
    <name type="scientific">marine sediment metagenome</name>
    <dbReference type="NCBI Taxonomy" id="412755"/>
    <lineage>
        <taxon>unclassified sequences</taxon>
        <taxon>metagenomes</taxon>
        <taxon>ecological metagenomes</taxon>
    </lineage>
</organism>
<dbReference type="SUPFAM" id="SSF52540">
    <property type="entry name" value="P-loop containing nucleoside triphosphate hydrolases"/>
    <property type="match status" value="1"/>
</dbReference>
<protein>
    <recommendedName>
        <fullName evidence="4">AAA+ ATPase domain-containing protein</fullName>
    </recommendedName>
</protein>
<comment type="caution">
    <text evidence="5">The sequence shown here is derived from an EMBL/GenBank/DDBJ whole genome shotgun (WGS) entry which is preliminary data.</text>
</comment>
<dbReference type="NCBIfam" id="NF010248">
    <property type="entry name" value="PRK13695.1"/>
    <property type="match status" value="1"/>
</dbReference>
<keyword evidence="1" id="KW-0547">Nucleotide-binding</keyword>
<dbReference type="InterPro" id="IPR027417">
    <property type="entry name" value="P-loop_NTPase"/>
</dbReference>
<dbReference type="Pfam" id="PF03266">
    <property type="entry name" value="NTPase_1"/>
    <property type="match status" value="1"/>
</dbReference>